<proteinExistence type="inferred from homology"/>
<keyword evidence="13" id="KW-1015">Disulfide bond</keyword>
<keyword evidence="10" id="KW-0560">Oxidoreductase</keyword>
<evidence type="ECO:0000256" key="5">
    <source>
        <dbReference type="ARBA" id="ARBA00016895"/>
    </source>
</evidence>
<evidence type="ECO:0000256" key="4">
    <source>
        <dbReference type="ARBA" id="ARBA00012622"/>
    </source>
</evidence>
<evidence type="ECO:0000256" key="9">
    <source>
        <dbReference type="ARBA" id="ARBA00022785"/>
    </source>
</evidence>
<evidence type="ECO:0000256" key="6">
    <source>
        <dbReference type="ARBA" id="ARBA00022485"/>
    </source>
</evidence>
<dbReference type="STRING" id="1278311.GCA_000428705_00307"/>
<keyword evidence="14" id="KW-0676">Redox-active center</keyword>
<keyword evidence="12" id="KW-0411">Iron-sulfur</keyword>
<dbReference type="Pfam" id="PF02677">
    <property type="entry name" value="QueH"/>
    <property type="match status" value="1"/>
</dbReference>
<organism evidence="17 18">
    <name type="scientific">Haploplasma axanthum</name>
    <name type="common">Acholeplasma axanthum</name>
    <dbReference type="NCBI Taxonomy" id="29552"/>
    <lineage>
        <taxon>Bacteria</taxon>
        <taxon>Bacillati</taxon>
        <taxon>Mycoplasmatota</taxon>
        <taxon>Mollicutes</taxon>
        <taxon>Acholeplasmatales</taxon>
        <taxon>Acholeplasmataceae</taxon>
        <taxon>Haploplasma</taxon>
    </lineage>
</organism>
<protein>
    <recommendedName>
        <fullName evidence="5">Epoxyqueuosine reductase QueH</fullName>
        <ecNumber evidence="4">1.17.99.6</ecNumber>
    </recommendedName>
    <alternativeName>
        <fullName evidence="15">Queuosine biosynthesis protein QueH</fullName>
    </alternativeName>
</protein>
<dbReference type="KEGG" id="aaxa:NCTC10138_01086"/>
<keyword evidence="7" id="KW-0819">tRNA processing</keyword>
<comment type="function">
    <text evidence="1">Catalyzes the conversion of epoxyqueuosine (oQ) to queuosine (Q), which is a hypermodified base found in the wobble positions of tRNA(Asp), tRNA(Asn), tRNA(His) and tRNA(Tyr).</text>
</comment>
<dbReference type="SUPFAM" id="SSF52402">
    <property type="entry name" value="Adenine nucleotide alpha hydrolases-like"/>
    <property type="match status" value="1"/>
</dbReference>
<evidence type="ECO:0000313" key="17">
    <source>
        <dbReference type="EMBL" id="VEU80706.1"/>
    </source>
</evidence>
<evidence type="ECO:0000256" key="10">
    <source>
        <dbReference type="ARBA" id="ARBA00023002"/>
    </source>
</evidence>
<gene>
    <name evidence="17" type="ORF">NCTC10138_01086</name>
</gene>
<dbReference type="Proteomes" id="UP000289841">
    <property type="component" value="Chromosome"/>
</dbReference>
<dbReference type="Gene3D" id="3.40.50.620">
    <property type="entry name" value="HUPs"/>
    <property type="match status" value="1"/>
</dbReference>
<dbReference type="AlphaFoldDB" id="A0A449BE47"/>
<sequence length="184" mass="21860">MHMCCAPCATFPVELLKEKGLDVEGLFYNPNIHPYEEFKKREEQVKKLSEIYKIKVHFLPDFEQQLWEEMKDKSKNRCGTCYQKRIARLFKFAKVEKFDAVTTSMLVSPYQDHEKIKELATMYSEKYGIPFYYEDFRVGYREGQEKAKEHGFYKQRYCGCVLSLLETIEQISAEEKQKRMVANG</sequence>
<evidence type="ECO:0000256" key="12">
    <source>
        <dbReference type="ARBA" id="ARBA00023014"/>
    </source>
</evidence>
<dbReference type="PANTHER" id="PTHR36701:SF1">
    <property type="entry name" value="EPOXYQUEUOSINE REDUCTASE QUEH"/>
    <property type="match status" value="1"/>
</dbReference>
<evidence type="ECO:0000256" key="15">
    <source>
        <dbReference type="ARBA" id="ARBA00031446"/>
    </source>
</evidence>
<keyword evidence="9" id="KW-0671">Queuosine biosynthesis</keyword>
<dbReference type="GO" id="GO:0052693">
    <property type="term" value="F:epoxyqueuosine reductase activity"/>
    <property type="evidence" value="ECO:0007669"/>
    <property type="project" value="UniProtKB-EC"/>
</dbReference>
<dbReference type="UniPathway" id="UPA00392"/>
<evidence type="ECO:0000256" key="3">
    <source>
        <dbReference type="ARBA" id="ARBA00008207"/>
    </source>
</evidence>
<evidence type="ECO:0000313" key="18">
    <source>
        <dbReference type="Proteomes" id="UP000289841"/>
    </source>
</evidence>
<evidence type="ECO:0000256" key="8">
    <source>
        <dbReference type="ARBA" id="ARBA00022723"/>
    </source>
</evidence>
<name>A0A449BE47_HAPAX</name>
<dbReference type="InterPro" id="IPR014729">
    <property type="entry name" value="Rossmann-like_a/b/a_fold"/>
</dbReference>
<keyword evidence="18" id="KW-1185">Reference proteome</keyword>
<dbReference type="EC" id="1.17.99.6" evidence="4"/>
<accession>A0A449BE47</accession>
<evidence type="ECO:0000256" key="14">
    <source>
        <dbReference type="ARBA" id="ARBA00023284"/>
    </source>
</evidence>
<reference evidence="17 18" key="1">
    <citation type="submission" date="2019-01" db="EMBL/GenBank/DDBJ databases">
        <authorList>
            <consortium name="Pathogen Informatics"/>
        </authorList>
    </citation>
    <scope>NUCLEOTIDE SEQUENCE [LARGE SCALE GENOMIC DNA]</scope>
    <source>
        <strain evidence="17 18">NCTC10138</strain>
    </source>
</reference>
<dbReference type="GO" id="GO:0046872">
    <property type="term" value="F:metal ion binding"/>
    <property type="evidence" value="ECO:0007669"/>
    <property type="project" value="UniProtKB-KW"/>
</dbReference>
<evidence type="ECO:0000256" key="7">
    <source>
        <dbReference type="ARBA" id="ARBA00022694"/>
    </source>
</evidence>
<dbReference type="InterPro" id="IPR003828">
    <property type="entry name" value="QueH"/>
</dbReference>
<dbReference type="EMBL" id="LR215048">
    <property type="protein sequence ID" value="VEU80706.1"/>
    <property type="molecule type" value="Genomic_DNA"/>
</dbReference>
<keyword evidence="6" id="KW-0004">4Fe-4S</keyword>
<evidence type="ECO:0000256" key="2">
    <source>
        <dbReference type="ARBA" id="ARBA00004691"/>
    </source>
</evidence>
<dbReference type="PANTHER" id="PTHR36701">
    <property type="entry name" value="EPOXYQUEUOSINE REDUCTASE QUEH"/>
    <property type="match status" value="1"/>
</dbReference>
<evidence type="ECO:0000256" key="13">
    <source>
        <dbReference type="ARBA" id="ARBA00023157"/>
    </source>
</evidence>
<dbReference type="GO" id="GO:0008616">
    <property type="term" value="P:tRNA queuosine(34) biosynthetic process"/>
    <property type="evidence" value="ECO:0007669"/>
    <property type="project" value="UniProtKB-UniPathway"/>
</dbReference>
<evidence type="ECO:0000256" key="16">
    <source>
        <dbReference type="ARBA" id="ARBA00047415"/>
    </source>
</evidence>
<comment type="catalytic activity">
    <reaction evidence="16">
        <text>epoxyqueuosine(34) in tRNA + AH2 = queuosine(34) in tRNA + A + H2O</text>
        <dbReference type="Rhea" id="RHEA:32159"/>
        <dbReference type="Rhea" id="RHEA-COMP:18571"/>
        <dbReference type="Rhea" id="RHEA-COMP:18582"/>
        <dbReference type="ChEBI" id="CHEBI:13193"/>
        <dbReference type="ChEBI" id="CHEBI:15377"/>
        <dbReference type="ChEBI" id="CHEBI:17499"/>
        <dbReference type="ChEBI" id="CHEBI:194431"/>
        <dbReference type="ChEBI" id="CHEBI:194443"/>
        <dbReference type="EC" id="1.17.99.6"/>
    </reaction>
</comment>
<dbReference type="GO" id="GO:0051539">
    <property type="term" value="F:4 iron, 4 sulfur cluster binding"/>
    <property type="evidence" value="ECO:0007669"/>
    <property type="project" value="UniProtKB-KW"/>
</dbReference>
<keyword evidence="11" id="KW-0408">Iron</keyword>
<evidence type="ECO:0000256" key="1">
    <source>
        <dbReference type="ARBA" id="ARBA00002268"/>
    </source>
</evidence>
<comment type="similarity">
    <text evidence="3">Belongs to the QueH family.</text>
</comment>
<keyword evidence="8" id="KW-0479">Metal-binding</keyword>
<evidence type="ECO:0000256" key="11">
    <source>
        <dbReference type="ARBA" id="ARBA00023004"/>
    </source>
</evidence>
<comment type="pathway">
    <text evidence="2">tRNA modification; tRNA-queuosine biosynthesis.</text>
</comment>